<feature type="domain" description="F5/8 type C" evidence="8">
    <location>
        <begin position="156"/>
        <end position="303"/>
    </location>
</feature>
<gene>
    <name evidence="10" type="ORF">F7725_023229</name>
</gene>
<evidence type="ECO:0000256" key="6">
    <source>
        <dbReference type="PROSITE-ProRule" id="PRU00076"/>
    </source>
</evidence>
<keyword evidence="11" id="KW-1185">Reference proteome</keyword>
<dbReference type="PANTHER" id="PTHR46806:SF11">
    <property type="entry name" value="MILK FAT GLOBULE EGF AND FACTOR V_VIII DOMAIN CONTAINING"/>
    <property type="match status" value="1"/>
</dbReference>
<dbReference type="PANTHER" id="PTHR46806">
    <property type="entry name" value="F5/8 TYPE C DOMAIN-CONTAINING PROTEIN"/>
    <property type="match status" value="1"/>
</dbReference>
<feature type="disulfide bond" evidence="6">
    <location>
        <begin position="97"/>
        <end position="106"/>
    </location>
</feature>
<evidence type="ECO:0000256" key="1">
    <source>
        <dbReference type="ARBA" id="ARBA00022536"/>
    </source>
</evidence>
<dbReference type="InterPro" id="IPR008979">
    <property type="entry name" value="Galactose-bd-like_sf"/>
</dbReference>
<keyword evidence="4 6" id="KW-1015">Disulfide bond</keyword>
<feature type="domain" description="EGF-like" evidence="9">
    <location>
        <begin position="23"/>
        <end position="60"/>
    </location>
</feature>
<dbReference type="CDD" id="cd00057">
    <property type="entry name" value="FA58C"/>
    <property type="match status" value="2"/>
</dbReference>
<dbReference type="EMBL" id="JAAKFY010000007">
    <property type="protein sequence ID" value="KAF3855174.1"/>
    <property type="molecule type" value="Genomic_DNA"/>
</dbReference>
<dbReference type="PROSITE" id="PS01285">
    <property type="entry name" value="FA58C_1"/>
    <property type="match status" value="1"/>
</dbReference>
<evidence type="ECO:0000259" key="8">
    <source>
        <dbReference type="PROSITE" id="PS50022"/>
    </source>
</evidence>
<evidence type="ECO:0000256" key="4">
    <source>
        <dbReference type="ARBA" id="ARBA00023157"/>
    </source>
</evidence>
<evidence type="ECO:0000313" key="10">
    <source>
        <dbReference type="EMBL" id="KAF3855174.1"/>
    </source>
</evidence>
<keyword evidence="5" id="KW-0325">Glycoprotein</keyword>
<dbReference type="PROSITE" id="PS01186">
    <property type="entry name" value="EGF_2"/>
    <property type="match status" value="3"/>
</dbReference>
<evidence type="ECO:0000259" key="9">
    <source>
        <dbReference type="PROSITE" id="PS50026"/>
    </source>
</evidence>
<dbReference type="InterPro" id="IPR050633">
    <property type="entry name" value="Neuropilin_MCO_CoagFactor"/>
</dbReference>
<evidence type="ECO:0000313" key="11">
    <source>
        <dbReference type="Proteomes" id="UP000518266"/>
    </source>
</evidence>
<keyword evidence="1 6" id="KW-0245">EGF-like domain</keyword>
<dbReference type="SMART" id="SM00179">
    <property type="entry name" value="EGF_CA"/>
    <property type="match status" value="3"/>
</dbReference>
<dbReference type="SUPFAM" id="SSF57196">
    <property type="entry name" value="EGF/Laminin"/>
    <property type="match status" value="3"/>
</dbReference>
<organism evidence="10 11">
    <name type="scientific">Dissostichus mawsoni</name>
    <name type="common">Antarctic cod</name>
    <dbReference type="NCBI Taxonomy" id="36200"/>
    <lineage>
        <taxon>Eukaryota</taxon>
        <taxon>Metazoa</taxon>
        <taxon>Chordata</taxon>
        <taxon>Craniata</taxon>
        <taxon>Vertebrata</taxon>
        <taxon>Euteleostomi</taxon>
        <taxon>Actinopterygii</taxon>
        <taxon>Neopterygii</taxon>
        <taxon>Teleostei</taxon>
        <taxon>Neoteleostei</taxon>
        <taxon>Acanthomorphata</taxon>
        <taxon>Eupercaria</taxon>
        <taxon>Perciformes</taxon>
        <taxon>Notothenioidei</taxon>
        <taxon>Nototheniidae</taxon>
        <taxon>Dissostichus</taxon>
    </lineage>
</organism>
<sequence length="694" mass="75227">MKQHRSFVVWLQLFSACLVFGVNGDYCKINVCSNGGTCVIGAGAPFICICHDGFSGDTCNETETGPCHPNPCKNDGTCELTGQTRRGDVFSEYVCQCPPGFDGAHCQTSVEGAELSSRKVSDGGISLSVDVNDCAAQPCKNGGTCRDLEGDFKCHCPSPYVGKQCQLLRYSMLGLQRWGSELARLHNKGIVNAWSAASHDKNPWIQINLQRKMRFTGIVMQGASRIGTAEFVKSFKVASSLDGKTYTMYRTDGQRKDNIFVGNVDNDGTKTNLFDPPIIAQFIRIIPVVCRKACTMRMELVGCELNGCSEPMGMKSRLVTNRQITSSSTFRTWGMEAFTWHPHYARLDKQGKTNAWTAATNNQSEWLQVDLGSTKKVTGVITQGAKDFGSIQFVTAFKVAYSNDGRSWTIVKDETTKTDRIFPGNSDNNVHKNNIFEPSFYGRYVRILPSPALTPVSSSSSSSLYLLPLFLLLLLPPSLFLLLPSSSSSSSLYLLPPYPLPPPPLFSSSSLYLLPPFPLPPPPLPSYSSFPLPSSSSFPPSLSLPPSLFLLPSPLPSSSSSSSSTSSSPPSLFLLFPLSTSSPPSLFLLLPPFPLSTSSPPSLFLLLPPFPLSTSSPPSLYLFLLLPLPSFLLPPSLSLPPPPLPSSSSFPLPPPPPFPLPPPLPLLFLFLLPPCPLPLPPPPPFLPLPPSSPS</sequence>
<feature type="disulfide bond" evidence="6">
    <location>
        <begin position="50"/>
        <end position="59"/>
    </location>
</feature>
<protein>
    <submittedName>
        <fullName evidence="10">Uncharacterized protein</fullName>
    </submittedName>
</protein>
<dbReference type="PROSITE" id="PS50026">
    <property type="entry name" value="EGF_3"/>
    <property type="match status" value="3"/>
</dbReference>
<dbReference type="InterPro" id="IPR001881">
    <property type="entry name" value="EGF-like_Ca-bd_dom"/>
</dbReference>
<keyword evidence="3" id="KW-0677">Repeat</keyword>
<dbReference type="Proteomes" id="UP000518266">
    <property type="component" value="Unassembled WGS sequence"/>
</dbReference>
<feature type="signal peptide" evidence="7">
    <location>
        <begin position="1"/>
        <end position="24"/>
    </location>
</feature>
<accession>A0A7J5Z042</accession>
<dbReference type="PROSITE" id="PS51257">
    <property type="entry name" value="PROKAR_LIPOPROTEIN"/>
    <property type="match status" value="1"/>
</dbReference>
<dbReference type="InterPro" id="IPR000742">
    <property type="entry name" value="EGF"/>
</dbReference>
<feature type="domain" description="EGF-like" evidence="9">
    <location>
        <begin position="63"/>
        <end position="107"/>
    </location>
</feature>
<dbReference type="Gene3D" id="2.10.25.10">
    <property type="entry name" value="Laminin"/>
    <property type="match status" value="3"/>
</dbReference>
<dbReference type="PROSITE" id="PS00010">
    <property type="entry name" value="ASX_HYDROXYL"/>
    <property type="match status" value="1"/>
</dbReference>
<dbReference type="InterPro" id="IPR000152">
    <property type="entry name" value="EGF-type_Asp/Asn_hydroxyl_site"/>
</dbReference>
<reference evidence="10 11" key="1">
    <citation type="submission" date="2020-03" db="EMBL/GenBank/DDBJ databases">
        <title>Dissostichus mawsoni Genome sequencing and assembly.</title>
        <authorList>
            <person name="Park H."/>
        </authorList>
    </citation>
    <scope>NUCLEOTIDE SEQUENCE [LARGE SCALE GENOMIC DNA]</scope>
    <source>
        <strain evidence="10">DM0001</strain>
        <tissue evidence="10">Muscle</tissue>
    </source>
</reference>
<dbReference type="SMART" id="SM00231">
    <property type="entry name" value="FA58C"/>
    <property type="match status" value="2"/>
</dbReference>
<evidence type="ECO:0000256" key="3">
    <source>
        <dbReference type="ARBA" id="ARBA00022737"/>
    </source>
</evidence>
<name>A0A7J5Z042_DISMA</name>
<feature type="domain" description="F5/8 type C" evidence="8">
    <location>
        <begin position="308"/>
        <end position="469"/>
    </location>
</feature>
<proteinExistence type="predicted"/>
<keyword evidence="2 7" id="KW-0732">Signal</keyword>
<dbReference type="GO" id="GO:0038023">
    <property type="term" value="F:signaling receptor activity"/>
    <property type="evidence" value="ECO:0007669"/>
    <property type="project" value="TreeGrafter"/>
</dbReference>
<dbReference type="PROSITE" id="PS01187">
    <property type="entry name" value="EGF_CA"/>
    <property type="match status" value="1"/>
</dbReference>
<dbReference type="GO" id="GO:0005509">
    <property type="term" value="F:calcium ion binding"/>
    <property type="evidence" value="ECO:0007669"/>
    <property type="project" value="InterPro"/>
</dbReference>
<dbReference type="Pfam" id="PF00754">
    <property type="entry name" value="F5_F8_type_C"/>
    <property type="match status" value="2"/>
</dbReference>
<dbReference type="Pfam" id="PF00008">
    <property type="entry name" value="EGF"/>
    <property type="match status" value="3"/>
</dbReference>
<dbReference type="SUPFAM" id="SSF49785">
    <property type="entry name" value="Galactose-binding domain-like"/>
    <property type="match status" value="2"/>
</dbReference>
<dbReference type="FunFam" id="2.10.25.10:FF:000327">
    <property type="entry name" value="neurogenic locus notch homolog protein 4"/>
    <property type="match status" value="1"/>
</dbReference>
<comment type="caution">
    <text evidence="10">The sequence shown here is derived from an EMBL/GenBank/DDBJ whole genome shotgun (WGS) entry which is preliminary data.</text>
</comment>
<evidence type="ECO:0000256" key="2">
    <source>
        <dbReference type="ARBA" id="ARBA00022729"/>
    </source>
</evidence>
<feature type="disulfide bond" evidence="6">
    <location>
        <begin position="156"/>
        <end position="165"/>
    </location>
</feature>
<feature type="domain" description="EGF-like" evidence="9">
    <location>
        <begin position="130"/>
        <end position="166"/>
    </location>
</feature>
<dbReference type="PROSITE" id="PS50022">
    <property type="entry name" value="FA58C_3"/>
    <property type="match status" value="2"/>
</dbReference>
<dbReference type="InterPro" id="IPR000421">
    <property type="entry name" value="FA58C"/>
</dbReference>
<dbReference type="PROSITE" id="PS00022">
    <property type="entry name" value="EGF_1"/>
    <property type="match status" value="3"/>
</dbReference>
<dbReference type="PROSITE" id="PS01286">
    <property type="entry name" value="FA58C_2"/>
    <property type="match status" value="1"/>
</dbReference>
<dbReference type="Gene3D" id="2.60.120.260">
    <property type="entry name" value="Galactose-binding domain-like"/>
    <property type="match status" value="2"/>
</dbReference>
<dbReference type="InterPro" id="IPR018097">
    <property type="entry name" value="EGF_Ca-bd_CS"/>
</dbReference>
<feature type="chain" id="PRO_5029716809" evidence="7">
    <location>
        <begin position="25"/>
        <end position="694"/>
    </location>
</feature>
<dbReference type="AlphaFoldDB" id="A0A7J5Z042"/>
<dbReference type="OrthoDB" id="2121828at2759"/>
<dbReference type="FunFam" id="2.60.120.260:FF:000002">
    <property type="entry name" value="Coagulation factor VIII"/>
    <property type="match status" value="2"/>
</dbReference>
<evidence type="ECO:0000256" key="5">
    <source>
        <dbReference type="ARBA" id="ARBA00023180"/>
    </source>
</evidence>
<evidence type="ECO:0000256" key="7">
    <source>
        <dbReference type="SAM" id="SignalP"/>
    </source>
</evidence>
<dbReference type="GO" id="GO:0005886">
    <property type="term" value="C:plasma membrane"/>
    <property type="evidence" value="ECO:0007669"/>
    <property type="project" value="TreeGrafter"/>
</dbReference>
<dbReference type="SMART" id="SM00181">
    <property type="entry name" value="EGF"/>
    <property type="match status" value="3"/>
</dbReference>
<comment type="caution">
    <text evidence="6">Lacks conserved residue(s) required for the propagation of feature annotation.</text>
</comment>
<dbReference type="CDD" id="cd00054">
    <property type="entry name" value="EGF_CA"/>
    <property type="match status" value="3"/>
</dbReference>